<feature type="region of interest" description="Disordered" evidence="1">
    <location>
        <begin position="132"/>
        <end position="151"/>
    </location>
</feature>
<feature type="compositionally biased region" description="Basic and acidic residues" evidence="1">
    <location>
        <begin position="139"/>
        <end position="151"/>
    </location>
</feature>
<sequence length="151" mass="16105">MFVAPNLDGGPSEDPYVTPDKGRLGSGRLIGGIGGSTRDLRLRTLATYQRIGPKGGFRVRNRRSDSADGTAMDRLPNAGVIGVVYDGPSEDPYVTPDKGRLGSGRLIGGIGGSTRDLRLRTLATYQRIGPKGGFRVRNRRSDSADGTAMDR</sequence>
<evidence type="ECO:0000256" key="1">
    <source>
        <dbReference type="SAM" id="MobiDB-lite"/>
    </source>
</evidence>
<feature type="region of interest" description="Disordered" evidence="1">
    <location>
        <begin position="1"/>
        <end position="25"/>
    </location>
</feature>
<accession>A0AAN9FB21</accession>
<gene>
    <name evidence="2" type="ORF">RIF29_14215</name>
</gene>
<proteinExistence type="predicted"/>
<protein>
    <submittedName>
        <fullName evidence="2">Uncharacterized protein</fullName>
    </submittedName>
</protein>
<dbReference type="AlphaFoldDB" id="A0AAN9FB21"/>
<name>A0AAN9FB21_CROPI</name>
<keyword evidence="3" id="KW-1185">Reference proteome</keyword>
<dbReference type="Proteomes" id="UP001372338">
    <property type="component" value="Unassembled WGS sequence"/>
</dbReference>
<evidence type="ECO:0000313" key="3">
    <source>
        <dbReference type="Proteomes" id="UP001372338"/>
    </source>
</evidence>
<dbReference type="EMBL" id="JAYWIO010000003">
    <property type="protein sequence ID" value="KAK7273167.1"/>
    <property type="molecule type" value="Genomic_DNA"/>
</dbReference>
<reference evidence="2 3" key="1">
    <citation type="submission" date="2024-01" db="EMBL/GenBank/DDBJ databases">
        <title>The genomes of 5 underutilized Papilionoideae crops provide insights into root nodulation and disease resistanc.</title>
        <authorList>
            <person name="Yuan L."/>
        </authorList>
    </citation>
    <scope>NUCLEOTIDE SEQUENCE [LARGE SCALE GENOMIC DNA]</scope>
    <source>
        <strain evidence="2">ZHUSHIDOU_FW_LH</strain>
        <tissue evidence="2">Leaf</tissue>
    </source>
</reference>
<comment type="caution">
    <text evidence="2">The sequence shown here is derived from an EMBL/GenBank/DDBJ whole genome shotgun (WGS) entry which is preliminary data.</text>
</comment>
<organism evidence="2 3">
    <name type="scientific">Crotalaria pallida</name>
    <name type="common">Smooth rattlebox</name>
    <name type="synonym">Crotalaria striata</name>
    <dbReference type="NCBI Taxonomy" id="3830"/>
    <lineage>
        <taxon>Eukaryota</taxon>
        <taxon>Viridiplantae</taxon>
        <taxon>Streptophyta</taxon>
        <taxon>Embryophyta</taxon>
        <taxon>Tracheophyta</taxon>
        <taxon>Spermatophyta</taxon>
        <taxon>Magnoliopsida</taxon>
        <taxon>eudicotyledons</taxon>
        <taxon>Gunneridae</taxon>
        <taxon>Pentapetalae</taxon>
        <taxon>rosids</taxon>
        <taxon>fabids</taxon>
        <taxon>Fabales</taxon>
        <taxon>Fabaceae</taxon>
        <taxon>Papilionoideae</taxon>
        <taxon>50 kb inversion clade</taxon>
        <taxon>genistoids sensu lato</taxon>
        <taxon>core genistoids</taxon>
        <taxon>Crotalarieae</taxon>
        <taxon>Crotalaria</taxon>
    </lineage>
</organism>
<evidence type="ECO:0000313" key="2">
    <source>
        <dbReference type="EMBL" id="KAK7273167.1"/>
    </source>
</evidence>